<proteinExistence type="inferred from homology"/>
<dbReference type="AlphaFoldDB" id="A0A317VPN2"/>
<dbReference type="OrthoDB" id="74360at2759"/>
<dbReference type="GeneID" id="37069018"/>
<comment type="cofactor">
    <cofactor evidence="1">
        <name>FAD</name>
        <dbReference type="ChEBI" id="CHEBI:57692"/>
    </cofactor>
</comment>
<name>A0A317VPN2_9EURO</name>
<dbReference type="InterPro" id="IPR051209">
    <property type="entry name" value="FAD-bind_Monooxygenase_sf"/>
</dbReference>
<dbReference type="GO" id="GO:0004499">
    <property type="term" value="F:N,N-dimethylaniline monooxygenase activity"/>
    <property type="evidence" value="ECO:0007669"/>
    <property type="project" value="InterPro"/>
</dbReference>
<dbReference type="RefSeq" id="XP_025397142.1">
    <property type="nucleotide sequence ID" value="XM_025546781.1"/>
</dbReference>
<gene>
    <name evidence="7" type="ORF">BO70DRAFT_398433</name>
</gene>
<keyword evidence="3" id="KW-0285">Flavoprotein</keyword>
<evidence type="ECO:0000256" key="1">
    <source>
        <dbReference type="ARBA" id="ARBA00001974"/>
    </source>
</evidence>
<dbReference type="PANTHER" id="PTHR42877">
    <property type="entry name" value="L-ORNITHINE N(5)-MONOOXYGENASE-RELATED"/>
    <property type="match status" value="1"/>
</dbReference>
<feature type="compositionally biased region" description="Polar residues" evidence="6">
    <location>
        <begin position="26"/>
        <end position="39"/>
    </location>
</feature>
<dbReference type="PANTHER" id="PTHR42877:SF7">
    <property type="entry name" value="FLAVIN-BINDING MONOOXYGENASE-RELATED"/>
    <property type="match status" value="1"/>
</dbReference>
<evidence type="ECO:0000256" key="2">
    <source>
        <dbReference type="ARBA" id="ARBA00010139"/>
    </source>
</evidence>
<dbReference type="InterPro" id="IPR036188">
    <property type="entry name" value="FAD/NAD-bd_sf"/>
</dbReference>
<dbReference type="InterPro" id="IPR020946">
    <property type="entry name" value="Flavin_mOase-like"/>
</dbReference>
<keyword evidence="8" id="KW-1185">Reference proteome</keyword>
<reference evidence="7 8" key="1">
    <citation type="submission" date="2016-12" db="EMBL/GenBank/DDBJ databases">
        <title>The genomes of Aspergillus section Nigri reveals drivers in fungal speciation.</title>
        <authorList>
            <consortium name="DOE Joint Genome Institute"/>
            <person name="Vesth T.C."/>
            <person name="Nybo J."/>
            <person name="Theobald S."/>
            <person name="Brandl J."/>
            <person name="Frisvad J.C."/>
            <person name="Nielsen K.F."/>
            <person name="Lyhne E.K."/>
            <person name="Kogle M.E."/>
            <person name="Kuo A."/>
            <person name="Riley R."/>
            <person name="Clum A."/>
            <person name="Nolan M."/>
            <person name="Lipzen A."/>
            <person name="Salamov A."/>
            <person name="Henrissat B."/>
            <person name="Wiebenga A."/>
            <person name="De Vries R.P."/>
            <person name="Grigoriev I.V."/>
            <person name="Mortensen U.H."/>
            <person name="Andersen M.R."/>
            <person name="Baker S.E."/>
        </authorList>
    </citation>
    <scope>NUCLEOTIDE SEQUENCE [LARGE SCALE GENOMIC DNA]</scope>
    <source>
        <strain evidence="7 8">CBS 117.55</strain>
    </source>
</reference>
<accession>A0A317VPN2</accession>
<dbReference type="STRING" id="1448321.A0A317VPN2"/>
<dbReference type="Pfam" id="PF00743">
    <property type="entry name" value="FMO-like"/>
    <property type="match status" value="1"/>
</dbReference>
<evidence type="ECO:0000256" key="6">
    <source>
        <dbReference type="SAM" id="MobiDB-lite"/>
    </source>
</evidence>
<evidence type="ECO:0000313" key="8">
    <source>
        <dbReference type="Proteomes" id="UP000247233"/>
    </source>
</evidence>
<dbReference type="EMBL" id="MSFL01000022">
    <property type="protein sequence ID" value="PWY75017.1"/>
    <property type="molecule type" value="Genomic_DNA"/>
</dbReference>
<comment type="caution">
    <text evidence="7">The sequence shown here is derived from an EMBL/GenBank/DDBJ whole genome shotgun (WGS) entry which is preliminary data.</text>
</comment>
<dbReference type="SUPFAM" id="SSF51905">
    <property type="entry name" value="FAD/NAD(P)-binding domain"/>
    <property type="match status" value="3"/>
</dbReference>
<keyword evidence="7" id="KW-0503">Monooxygenase</keyword>
<evidence type="ECO:0000256" key="5">
    <source>
        <dbReference type="ARBA" id="ARBA00023002"/>
    </source>
</evidence>
<dbReference type="VEuPathDB" id="FungiDB:BO70DRAFT_398433"/>
<dbReference type="Proteomes" id="UP000247233">
    <property type="component" value="Unassembled WGS sequence"/>
</dbReference>
<evidence type="ECO:0000313" key="7">
    <source>
        <dbReference type="EMBL" id="PWY75017.1"/>
    </source>
</evidence>
<evidence type="ECO:0000256" key="4">
    <source>
        <dbReference type="ARBA" id="ARBA00022827"/>
    </source>
</evidence>
<organism evidence="7 8">
    <name type="scientific">Aspergillus heteromorphus CBS 117.55</name>
    <dbReference type="NCBI Taxonomy" id="1448321"/>
    <lineage>
        <taxon>Eukaryota</taxon>
        <taxon>Fungi</taxon>
        <taxon>Dikarya</taxon>
        <taxon>Ascomycota</taxon>
        <taxon>Pezizomycotina</taxon>
        <taxon>Eurotiomycetes</taxon>
        <taxon>Eurotiomycetidae</taxon>
        <taxon>Eurotiales</taxon>
        <taxon>Aspergillaceae</taxon>
        <taxon>Aspergillus</taxon>
        <taxon>Aspergillus subgen. Circumdati</taxon>
    </lineage>
</organism>
<keyword evidence="4" id="KW-0274">FAD</keyword>
<evidence type="ECO:0000256" key="3">
    <source>
        <dbReference type="ARBA" id="ARBA00022630"/>
    </source>
</evidence>
<dbReference type="Gene3D" id="3.50.50.60">
    <property type="entry name" value="FAD/NAD(P)-binding domain"/>
    <property type="match status" value="3"/>
</dbReference>
<dbReference type="GO" id="GO:0050660">
    <property type="term" value="F:flavin adenine dinucleotide binding"/>
    <property type="evidence" value="ECO:0007669"/>
    <property type="project" value="InterPro"/>
</dbReference>
<feature type="region of interest" description="Disordered" evidence="6">
    <location>
        <begin position="24"/>
        <end position="49"/>
    </location>
</feature>
<sequence length="634" mass="71201">MDSVGQTNPPNPVFEKYGLSGHLRLGSNTPGPHPSSTTRPVHHPEWDEPSDRGYIVPDNLINEPPSNKPFRIIMMGAGAAGIDFLHYAPSALAGLGVDIVCYEKNADIGGTWYENRYPGCACDVPSVAYTFSWRANPHWSSFYSGAKEIWEYLKQIAVDEGMMEYIQLRTRVVSATWDECKSKWVVKLRRDGPDVAEWEDECDVFLNGSGFLNAWKWPDTPGLHSFQGDLFHTAAYPEGFSLKDKRVAVIGSGSSGVQVVAAIHDAVSHLYTWVRSPVWITTAFAKRFAGKDGQNFDYTPKQKEDFDLDREKYHRYKKSVEHDLNQQFKLALRDTAESDEALASSYKGMCTDLASKPYVRDAIIPKTFNVACRRPTPGNGYLEALASNKTTVFTERIQSITPTGVIDSATGIEQPVDVIICATGFDTSFRPRFPIIGLNGVDLAEKWATSPTSYLAIGVDGFPNYFTYSGPFAPVGHGSILPIISHLTNYFIQVVKRMRREHIRRLSPKASIVRDFVEHAQTYLRRTCWVDPCSSWFKQGSADGPVIIWPGSRMAYFEALRTPTLSDYEIEYWSGNRFGYLGSGFVDAEFSGDSITWYLDRYSDNRAWAEKEPWFDTEGDEFAYVSEQASGQKI</sequence>
<keyword evidence="5" id="KW-0560">Oxidoreductase</keyword>
<protein>
    <submittedName>
        <fullName evidence="7">Dimethylaniline monooxygenase</fullName>
    </submittedName>
</protein>
<comment type="similarity">
    <text evidence="2">Belongs to the FAD-binding monooxygenase family.</text>
</comment>
<dbReference type="GO" id="GO:0050661">
    <property type="term" value="F:NADP binding"/>
    <property type="evidence" value="ECO:0007669"/>
    <property type="project" value="InterPro"/>
</dbReference>